<dbReference type="PANTHER" id="PTHR35039:SF3">
    <property type="entry name" value="3-KETO-L-GULONATE-6-PHOSPHATE DECARBOXYLASE SGBH-RELATED"/>
    <property type="match status" value="1"/>
</dbReference>
<dbReference type="STRING" id="1291743.LOSG293_410090"/>
<evidence type="ECO:0000313" key="3">
    <source>
        <dbReference type="EMBL" id="GAK48609.1"/>
    </source>
</evidence>
<keyword evidence="1" id="KW-0456">Lyase</keyword>
<dbReference type="OrthoDB" id="43475at2"/>
<dbReference type="SUPFAM" id="SSF51366">
    <property type="entry name" value="Ribulose-phoshate binding barrel"/>
    <property type="match status" value="1"/>
</dbReference>
<dbReference type="InterPro" id="IPR011060">
    <property type="entry name" value="RibuloseP-bd_barrel"/>
</dbReference>
<dbReference type="RefSeq" id="WP_034529436.1">
    <property type="nucleotide sequence ID" value="NZ_BBAZ01000050.1"/>
</dbReference>
<organism evidence="3 4">
    <name type="scientific">Secundilactobacillus oryzae JCM 18671</name>
    <dbReference type="NCBI Taxonomy" id="1291743"/>
    <lineage>
        <taxon>Bacteria</taxon>
        <taxon>Bacillati</taxon>
        <taxon>Bacillota</taxon>
        <taxon>Bacilli</taxon>
        <taxon>Lactobacillales</taxon>
        <taxon>Lactobacillaceae</taxon>
        <taxon>Secundilactobacillus</taxon>
    </lineage>
</organism>
<dbReference type="InterPro" id="IPR001754">
    <property type="entry name" value="OMPdeCOase_dom"/>
</dbReference>
<dbReference type="InterPro" id="IPR013785">
    <property type="entry name" value="Aldolase_TIM"/>
</dbReference>
<protein>
    <submittedName>
        <fullName evidence="3">3-hexulose-6-phosphate synthase</fullName>
    </submittedName>
</protein>
<evidence type="ECO:0000313" key="4">
    <source>
        <dbReference type="Proteomes" id="UP000028700"/>
    </source>
</evidence>
<dbReference type="GO" id="GO:0004590">
    <property type="term" value="F:orotidine-5'-phosphate decarboxylase activity"/>
    <property type="evidence" value="ECO:0007669"/>
    <property type="project" value="InterPro"/>
</dbReference>
<dbReference type="GO" id="GO:0019854">
    <property type="term" value="P:L-ascorbic acid catabolic process"/>
    <property type="evidence" value="ECO:0007669"/>
    <property type="project" value="TreeGrafter"/>
</dbReference>
<dbReference type="Pfam" id="PF00215">
    <property type="entry name" value="OMPdecase"/>
    <property type="match status" value="1"/>
</dbReference>
<feature type="domain" description="Orotidine 5'-phosphate decarboxylase" evidence="2">
    <location>
        <begin position="2"/>
        <end position="202"/>
    </location>
</feature>
<evidence type="ECO:0000259" key="2">
    <source>
        <dbReference type="SMART" id="SM00934"/>
    </source>
</evidence>
<gene>
    <name evidence="3" type="primary">hxlA</name>
    <name evidence="3" type="ORF">LOSG293_410090</name>
</gene>
<dbReference type="eggNOG" id="COG0269">
    <property type="taxonomic scope" value="Bacteria"/>
</dbReference>
<comment type="caution">
    <text evidence="3">The sequence shown here is derived from an EMBL/GenBank/DDBJ whole genome shotgun (WGS) entry which is preliminary data.</text>
</comment>
<dbReference type="GO" id="GO:0006207">
    <property type="term" value="P:'de novo' pyrimidine nucleobase biosynthetic process"/>
    <property type="evidence" value="ECO:0007669"/>
    <property type="project" value="InterPro"/>
</dbReference>
<name>A0A081BKP1_9LACO</name>
<keyword evidence="4" id="KW-1185">Reference proteome</keyword>
<accession>A0A081BKP1</accession>
<evidence type="ECO:0000256" key="1">
    <source>
        <dbReference type="ARBA" id="ARBA00023239"/>
    </source>
</evidence>
<dbReference type="GO" id="GO:0033982">
    <property type="term" value="F:3-dehydro-L-gulonate-6-phosphate decarboxylase activity"/>
    <property type="evidence" value="ECO:0007669"/>
    <property type="project" value="TreeGrafter"/>
</dbReference>
<dbReference type="Proteomes" id="UP000028700">
    <property type="component" value="Unassembled WGS sequence"/>
</dbReference>
<dbReference type="SMART" id="SM00934">
    <property type="entry name" value="OMPdecase"/>
    <property type="match status" value="1"/>
</dbReference>
<reference evidence="3" key="1">
    <citation type="journal article" date="2014" name="Genome Announc.">
        <title>Draft Genome Sequence of Lactobacillus oryzae Strain SG293T.</title>
        <authorList>
            <person name="Tanizawa Y."/>
            <person name="Fujisawa T."/>
            <person name="Mochizuki T."/>
            <person name="Kaminuma E."/>
            <person name="Nakamura Y."/>
            <person name="Tohno M."/>
        </authorList>
    </citation>
    <scope>NUCLEOTIDE SEQUENCE [LARGE SCALE GENOMIC DNA]</scope>
    <source>
        <strain evidence="3">SG293</strain>
    </source>
</reference>
<dbReference type="EMBL" id="BBJM01000041">
    <property type="protein sequence ID" value="GAK48609.1"/>
    <property type="molecule type" value="Genomic_DNA"/>
</dbReference>
<dbReference type="PANTHER" id="PTHR35039">
    <property type="entry name" value="3-KETO-L-GULONATE-6-PHOSPHATE DECARBOXYLASE SGBH-RELATED"/>
    <property type="match status" value="1"/>
</dbReference>
<dbReference type="Gene3D" id="3.20.20.70">
    <property type="entry name" value="Aldolase class I"/>
    <property type="match status" value="1"/>
</dbReference>
<sequence length="207" mass="22290">MKLQVAIDRVSLEYAAETAAKLDGIVDIVEFGTSLVKDYGLLNMTQTVKSLKHAQALIDIKTIDEGEYEFRKGYESGANILTVMGGSSVDTIKKVSQVAQEAGQEIFIDLMETDNQKMAEIANIPDAIYGIHHSKDNVSGFDAVATVEQFHKDFPDIKRISVAGGINLDTASRLAKQGIVESVIVGGGILKAEDPVKAAKTFMEAIG</sequence>
<dbReference type="AlphaFoldDB" id="A0A081BKP1"/>
<proteinExistence type="predicted"/>